<proteinExistence type="predicted"/>
<dbReference type="Pfam" id="PF13767">
    <property type="entry name" value="DUF4168"/>
    <property type="match status" value="1"/>
</dbReference>
<evidence type="ECO:0000259" key="3">
    <source>
        <dbReference type="Pfam" id="PF13767"/>
    </source>
</evidence>
<dbReference type="EMBL" id="FRBR01000015">
    <property type="protein sequence ID" value="SHM39338.1"/>
    <property type="molecule type" value="Genomic_DNA"/>
</dbReference>
<organism evidence="4 5">
    <name type="scientific">Roseovarius pacificus</name>
    <dbReference type="NCBI Taxonomy" id="337701"/>
    <lineage>
        <taxon>Bacteria</taxon>
        <taxon>Pseudomonadati</taxon>
        <taxon>Pseudomonadota</taxon>
        <taxon>Alphaproteobacteria</taxon>
        <taxon>Rhodobacterales</taxon>
        <taxon>Roseobacteraceae</taxon>
        <taxon>Roseovarius</taxon>
    </lineage>
</organism>
<keyword evidence="5" id="KW-1185">Reference proteome</keyword>
<evidence type="ECO:0000313" key="5">
    <source>
        <dbReference type="Proteomes" id="UP000183974"/>
    </source>
</evidence>
<dbReference type="STRING" id="337701.SAMN05444398_11558"/>
<reference evidence="4 5" key="1">
    <citation type="submission" date="2016-11" db="EMBL/GenBank/DDBJ databases">
        <authorList>
            <person name="Jaros S."/>
            <person name="Januszkiewicz K."/>
            <person name="Wedrychowicz H."/>
        </authorList>
    </citation>
    <scope>NUCLEOTIDE SEQUENCE [LARGE SCALE GENOMIC DNA]</scope>
    <source>
        <strain evidence="4 5">DSM 29589</strain>
    </source>
</reference>
<accession>A0A1M7IFG6</accession>
<keyword evidence="1" id="KW-0175">Coiled coil</keyword>
<dbReference type="RefSeq" id="WP_073036941.1">
    <property type="nucleotide sequence ID" value="NZ_BMLR01000015.1"/>
</dbReference>
<dbReference type="Proteomes" id="UP000183974">
    <property type="component" value="Unassembled WGS sequence"/>
</dbReference>
<feature type="domain" description="DUF4168" evidence="3">
    <location>
        <begin position="39"/>
        <end position="115"/>
    </location>
</feature>
<dbReference type="InterPro" id="IPR025433">
    <property type="entry name" value="DUF4168"/>
</dbReference>
<feature type="chain" id="PRO_5012613194" description="DUF4168 domain-containing protein" evidence="2">
    <location>
        <begin position="25"/>
        <end position="129"/>
    </location>
</feature>
<feature type="coiled-coil region" evidence="1">
    <location>
        <begin position="76"/>
        <end position="125"/>
    </location>
</feature>
<gene>
    <name evidence="4" type="ORF">SAMN05444398_11558</name>
</gene>
<dbReference type="AlphaFoldDB" id="A0A1M7IFG6"/>
<sequence>MTLIPKIAPVLTAVALALATPLVAQDSAPAEITADSITDTQIEAFANAVMAVQAVSEEYMPRIQQEQDQEQREEIIAEAEAAALSAIDEVENMTAEEYRAIGGIAQNDEELNQRIIARLEEMQAEGEGE</sequence>
<protein>
    <recommendedName>
        <fullName evidence="3">DUF4168 domain-containing protein</fullName>
    </recommendedName>
</protein>
<feature type="signal peptide" evidence="2">
    <location>
        <begin position="1"/>
        <end position="24"/>
    </location>
</feature>
<keyword evidence="2" id="KW-0732">Signal</keyword>
<dbReference type="OrthoDB" id="7876812at2"/>
<evidence type="ECO:0000256" key="1">
    <source>
        <dbReference type="SAM" id="Coils"/>
    </source>
</evidence>
<evidence type="ECO:0000256" key="2">
    <source>
        <dbReference type="SAM" id="SignalP"/>
    </source>
</evidence>
<name>A0A1M7IFG6_9RHOB</name>
<evidence type="ECO:0000313" key="4">
    <source>
        <dbReference type="EMBL" id="SHM39338.1"/>
    </source>
</evidence>